<evidence type="ECO:0000313" key="2">
    <source>
        <dbReference type="Proteomes" id="UP001246858"/>
    </source>
</evidence>
<comment type="caution">
    <text evidence="1">The sequence shown here is derived from an EMBL/GenBank/DDBJ whole genome shotgun (WGS) entry which is preliminary data.</text>
</comment>
<dbReference type="Proteomes" id="UP001246858">
    <property type="component" value="Unassembled WGS sequence"/>
</dbReference>
<keyword evidence="2" id="KW-1185">Reference proteome</keyword>
<gene>
    <name evidence="1" type="ORF">J2X78_001773</name>
</gene>
<protein>
    <submittedName>
        <fullName evidence="1">Uncharacterized protein</fullName>
    </submittedName>
</protein>
<evidence type="ECO:0000313" key="1">
    <source>
        <dbReference type="EMBL" id="MDR6783221.1"/>
    </source>
</evidence>
<proteinExistence type="predicted"/>
<name>A0ACC6KVH9_9SPHI</name>
<sequence length="144" mass="15949">MKSKFNPPFLIFLITLLVFSANTANSFGKKDELAFANFTYTEAESCDDDCSYFAQSAFADNMMDYEITLAGCLDEVSDDVITAWAGALLPGIPDWTNFPTVYDLLTSSYPTAMNCLSQAETTYNESMDNSADEWEDCAHDCANL</sequence>
<organism evidence="1 2">
    <name type="scientific">Pedobacter africanus</name>
    <dbReference type="NCBI Taxonomy" id="151894"/>
    <lineage>
        <taxon>Bacteria</taxon>
        <taxon>Pseudomonadati</taxon>
        <taxon>Bacteroidota</taxon>
        <taxon>Sphingobacteriia</taxon>
        <taxon>Sphingobacteriales</taxon>
        <taxon>Sphingobacteriaceae</taxon>
        <taxon>Pedobacter</taxon>
    </lineage>
</organism>
<reference evidence="1" key="1">
    <citation type="submission" date="2023-07" db="EMBL/GenBank/DDBJ databases">
        <title>Sorghum-associated microbial communities from plants grown in Nebraska, USA.</title>
        <authorList>
            <person name="Schachtman D."/>
        </authorList>
    </citation>
    <scope>NUCLEOTIDE SEQUENCE</scope>
    <source>
        <strain evidence="1">2697</strain>
    </source>
</reference>
<dbReference type="EMBL" id="JAVDTF010000001">
    <property type="protein sequence ID" value="MDR6783221.1"/>
    <property type="molecule type" value="Genomic_DNA"/>
</dbReference>
<accession>A0ACC6KVH9</accession>